<keyword evidence="1" id="KW-0812">Transmembrane</keyword>
<proteinExistence type="predicted"/>
<reference evidence="2" key="1">
    <citation type="submission" date="2020-04" db="EMBL/GenBank/DDBJ databases">
        <authorList>
            <person name="Chiriac C."/>
            <person name="Salcher M."/>
            <person name="Ghai R."/>
            <person name="Kavagutti S V."/>
        </authorList>
    </citation>
    <scope>NUCLEOTIDE SEQUENCE</scope>
</reference>
<accession>A0A6J5M0G9</accession>
<evidence type="ECO:0000313" key="2">
    <source>
        <dbReference type="EMBL" id="CAB4138550.1"/>
    </source>
</evidence>
<keyword evidence="1" id="KW-1133">Transmembrane helix</keyword>
<feature type="transmembrane region" description="Helical" evidence="1">
    <location>
        <begin position="12"/>
        <end position="35"/>
    </location>
</feature>
<organism evidence="2">
    <name type="scientific">uncultured Caudovirales phage</name>
    <dbReference type="NCBI Taxonomy" id="2100421"/>
    <lineage>
        <taxon>Viruses</taxon>
        <taxon>Duplodnaviria</taxon>
        <taxon>Heunggongvirae</taxon>
        <taxon>Uroviricota</taxon>
        <taxon>Caudoviricetes</taxon>
        <taxon>Peduoviridae</taxon>
        <taxon>Maltschvirus</taxon>
        <taxon>Maltschvirus maltsch</taxon>
    </lineage>
</organism>
<gene>
    <name evidence="2" type="ORF">UFOVP331_110</name>
</gene>
<sequence>MKLFKGILETLATLIYIFVITIFMYIAWAGWFKIIPSSRLKEDDAPLIAMVLNFLYLLILFILSFVTEGTIQDNIMVFMIFNWFYNAIFIIIGILLYMIVPDKK</sequence>
<name>A0A6J5M0G9_9CAUD</name>
<protein>
    <submittedName>
        <fullName evidence="2">Uncharacterized protein</fullName>
    </submittedName>
</protein>
<evidence type="ECO:0000256" key="1">
    <source>
        <dbReference type="SAM" id="Phobius"/>
    </source>
</evidence>
<keyword evidence="1" id="KW-0472">Membrane</keyword>
<dbReference type="EMBL" id="LR796345">
    <property type="protein sequence ID" value="CAB4138550.1"/>
    <property type="molecule type" value="Genomic_DNA"/>
</dbReference>
<feature type="transmembrane region" description="Helical" evidence="1">
    <location>
        <begin position="47"/>
        <end position="66"/>
    </location>
</feature>
<feature type="transmembrane region" description="Helical" evidence="1">
    <location>
        <begin position="78"/>
        <end position="100"/>
    </location>
</feature>